<name>A0A1V2IJW2_9ACTN</name>
<reference evidence="3" key="1">
    <citation type="submission" date="2016-10" db="EMBL/GenBank/DDBJ databases">
        <title>Frankia sp. NRRL B-16386 Genome sequencing.</title>
        <authorList>
            <person name="Ghodhbane-Gtari F."/>
            <person name="Swanson E."/>
            <person name="Gueddou A."/>
            <person name="Hezbri K."/>
            <person name="Ktari K."/>
            <person name="Nouioui I."/>
            <person name="Morris K."/>
            <person name="Simpson S."/>
            <person name="Abebe-Akele F."/>
            <person name="Thomas K."/>
            <person name="Gtari M."/>
            <person name="Tisa L.S."/>
        </authorList>
    </citation>
    <scope>NUCLEOTIDE SEQUENCE [LARGE SCALE GENOMIC DNA]</scope>
    <source>
        <strain evidence="3">NRRL B-16386</strain>
    </source>
</reference>
<dbReference type="Proteomes" id="UP000188929">
    <property type="component" value="Unassembled WGS sequence"/>
</dbReference>
<sequence length="248" mass="26272">MTVDFRNPLPATVLALDVKGYSERSAPTHLAIRQGLRDVVAEGFRRSNIDPLATASQDTGDGVLAIIPAEVPKAIVVADLIRELGVAVSIYNRTRNAAGRLRLRAALHHGDVIIDGTGYAGDAPIITTRLVNAPPTRAALEADGGQDLALILSDSLYQDTVAQGFRGLDTVDFVQVEIRTAKFQGTAWLRAQGSHRDDPTRVPTAQQSHQPNLAAPGSAAPAGTVSNLAISSVYGDIHAERVNFGITN</sequence>
<evidence type="ECO:0000313" key="2">
    <source>
        <dbReference type="EMBL" id="ONH33483.1"/>
    </source>
</evidence>
<keyword evidence="3" id="KW-1185">Reference proteome</keyword>
<evidence type="ECO:0008006" key="4">
    <source>
        <dbReference type="Google" id="ProtNLM"/>
    </source>
</evidence>
<comment type="caution">
    <text evidence="2">The sequence shown here is derived from an EMBL/GenBank/DDBJ whole genome shotgun (WGS) entry which is preliminary data.</text>
</comment>
<accession>A0A1V2IJW2</accession>
<dbReference type="RefSeq" id="WP_076812821.1">
    <property type="nucleotide sequence ID" value="NZ_MOMC01000004.1"/>
</dbReference>
<evidence type="ECO:0000313" key="3">
    <source>
        <dbReference type="Proteomes" id="UP000188929"/>
    </source>
</evidence>
<dbReference type="Gene3D" id="3.30.70.1230">
    <property type="entry name" value="Nucleotide cyclase"/>
    <property type="match status" value="1"/>
</dbReference>
<dbReference type="EMBL" id="MOMC01000004">
    <property type="protein sequence ID" value="ONH33483.1"/>
    <property type="molecule type" value="Genomic_DNA"/>
</dbReference>
<proteinExistence type="predicted"/>
<evidence type="ECO:0000256" key="1">
    <source>
        <dbReference type="SAM" id="MobiDB-lite"/>
    </source>
</evidence>
<dbReference type="OrthoDB" id="3204097at2"/>
<organism evidence="2 3">
    <name type="scientific">Pseudofrankia asymbiotica</name>
    <dbReference type="NCBI Taxonomy" id="1834516"/>
    <lineage>
        <taxon>Bacteria</taxon>
        <taxon>Bacillati</taxon>
        <taxon>Actinomycetota</taxon>
        <taxon>Actinomycetes</taxon>
        <taxon>Frankiales</taxon>
        <taxon>Frankiaceae</taxon>
        <taxon>Pseudofrankia</taxon>
    </lineage>
</organism>
<dbReference type="AlphaFoldDB" id="A0A1V2IJW2"/>
<protein>
    <recommendedName>
        <fullName evidence="4">Guanylate cyclase domain-containing protein</fullName>
    </recommendedName>
</protein>
<dbReference type="SUPFAM" id="SSF55073">
    <property type="entry name" value="Nucleotide cyclase"/>
    <property type="match status" value="1"/>
</dbReference>
<dbReference type="STRING" id="1834516.BL253_01485"/>
<feature type="region of interest" description="Disordered" evidence="1">
    <location>
        <begin position="190"/>
        <end position="220"/>
    </location>
</feature>
<gene>
    <name evidence="2" type="ORF">BL253_01485</name>
</gene>
<dbReference type="InterPro" id="IPR029787">
    <property type="entry name" value="Nucleotide_cyclase"/>
</dbReference>